<feature type="disulfide bond" evidence="4">
    <location>
        <begin position="342"/>
        <end position="376"/>
    </location>
</feature>
<evidence type="ECO:0000256" key="4">
    <source>
        <dbReference type="PIRSR" id="PIRSR601461-2"/>
    </source>
</evidence>
<keyword evidence="6" id="KW-0812">Transmembrane</keyword>
<feature type="domain" description="Peptidase A1" evidence="8">
    <location>
        <begin position="79"/>
        <end position="421"/>
    </location>
</feature>
<keyword evidence="4" id="KW-1015">Disulfide bond</keyword>
<dbReference type="STRING" id="946122.A0A0C2SVW9"/>
<dbReference type="PROSITE" id="PS51767">
    <property type="entry name" value="PEPTIDASE_A1"/>
    <property type="match status" value="1"/>
</dbReference>
<dbReference type="SUPFAM" id="SSF50630">
    <property type="entry name" value="Acid proteases"/>
    <property type="match status" value="1"/>
</dbReference>
<evidence type="ECO:0000256" key="3">
    <source>
        <dbReference type="PIRSR" id="PIRSR601461-1"/>
    </source>
</evidence>
<gene>
    <name evidence="9" type="ORF">M378DRAFT_159373</name>
</gene>
<proteinExistence type="inferred from homology"/>
<protein>
    <recommendedName>
        <fullName evidence="8">Peptidase A1 domain-containing protein</fullName>
    </recommendedName>
</protein>
<dbReference type="PRINTS" id="PR00792">
    <property type="entry name" value="PEPSIN"/>
</dbReference>
<dbReference type="EMBL" id="KN818231">
    <property type="protein sequence ID" value="KIL67565.1"/>
    <property type="molecule type" value="Genomic_DNA"/>
</dbReference>
<evidence type="ECO:0000256" key="5">
    <source>
        <dbReference type="RuleBase" id="RU000454"/>
    </source>
</evidence>
<keyword evidence="6" id="KW-1133">Transmembrane helix</keyword>
<dbReference type="InterPro" id="IPR001969">
    <property type="entry name" value="Aspartic_peptidase_AS"/>
</dbReference>
<dbReference type="FunCoup" id="A0A0C2SVW9">
    <property type="interactions" value="59"/>
</dbReference>
<comment type="similarity">
    <text evidence="1 5">Belongs to the peptidase A1 family.</text>
</comment>
<organism evidence="9 10">
    <name type="scientific">Amanita muscaria (strain Koide BX008)</name>
    <dbReference type="NCBI Taxonomy" id="946122"/>
    <lineage>
        <taxon>Eukaryota</taxon>
        <taxon>Fungi</taxon>
        <taxon>Dikarya</taxon>
        <taxon>Basidiomycota</taxon>
        <taxon>Agaricomycotina</taxon>
        <taxon>Agaricomycetes</taxon>
        <taxon>Agaricomycetidae</taxon>
        <taxon>Agaricales</taxon>
        <taxon>Pluteineae</taxon>
        <taxon>Amanitaceae</taxon>
        <taxon>Amanita</taxon>
    </lineage>
</organism>
<keyword evidence="5" id="KW-0378">Hydrolase</keyword>
<dbReference type="PANTHER" id="PTHR47966">
    <property type="entry name" value="BETA-SITE APP-CLEAVING ENZYME, ISOFORM A-RELATED"/>
    <property type="match status" value="1"/>
</dbReference>
<dbReference type="InterPro" id="IPR033121">
    <property type="entry name" value="PEPTIDASE_A1"/>
</dbReference>
<dbReference type="CDD" id="cd05471">
    <property type="entry name" value="pepsin_like"/>
    <property type="match status" value="1"/>
</dbReference>
<feature type="transmembrane region" description="Helical" evidence="6">
    <location>
        <begin position="555"/>
        <end position="580"/>
    </location>
</feature>
<evidence type="ECO:0000313" key="9">
    <source>
        <dbReference type="EMBL" id="KIL67565.1"/>
    </source>
</evidence>
<dbReference type="OrthoDB" id="771136at2759"/>
<evidence type="ECO:0000256" key="7">
    <source>
        <dbReference type="SAM" id="SignalP"/>
    </source>
</evidence>
<feature type="chain" id="PRO_5002172027" description="Peptidase A1 domain-containing protein" evidence="7">
    <location>
        <begin position="20"/>
        <end position="585"/>
    </location>
</feature>
<reference evidence="9 10" key="1">
    <citation type="submission" date="2014-04" db="EMBL/GenBank/DDBJ databases">
        <title>Evolutionary Origins and Diversification of the Mycorrhizal Mutualists.</title>
        <authorList>
            <consortium name="DOE Joint Genome Institute"/>
            <consortium name="Mycorrhizal Genomics Consortium"/>
            <person name="Kohler A."/>
            <person name="Kuo A."/>
            <person name="Nagy L.G."/>
            <person name="Floudas D."/>
            <person name="Copeland A."/>
            <person name="Barry K.W."/>
            <person name="Cichocki N."/>
            <person name="Veneault-Fourrey C."/>
            <person name="LaButti K."/>
            <person name="Lindquist E.A."/>
            <person name="Lipzen A."/>
            <person name="Lundell T."/>
            <person name="Morin E."/>
            <person name="Murat C."/>
            <person name="Riley R."/>
            <person name="Ohm R."/>
            <person name="Sun H."/>
            <person name="Tunlid A."/>
            <person name="Henrissat B."/>
            <person name="Grigoriev I.V."/>
            <person name="Hibbett D.S."/>
            <person name="Martin F."/>
        </authorList>
    </citation>
    <scope>NUCLEOTIDE SEQUENCE [LARGE SCALE GENOMIC DNA]</scope>
    <source>
        <strain evidence="9 10">Koide BX008</strain>
    </source>
</reference>
<keyword evidence="10" id="KW-1185">Reference proteome</keyword>
<dbReference type="GO" id="GO:0006508">
    <property type="term" value="P:proteolysis"/>
    <property type="evidence" value="ECO:0007669"/>
    <property type="project" value="UniProtKB-KW"/>
</dbReference>
<evidence type="ECO:0000259" key="8">
    <source>
        <dbReference type="PROSITE" id="PS51767"/>
    </source>
</evidence>
<keyword evidence="6" id="KW-0472">Membrane</keyword>
<evidence type="ECO:0000313" key="10">
    <source>
        <dbReference type="Proteomes" id="UP000054549"/>
    </source>
</evidence>
<keyword evidence="2 5" id="KW-0064">Aspartyl protease</keyword>
<dbReference type="Pfam" id="PF00026">
    <property type="entry name" value="Asp"/>
    <property type="match status" value="1"/>
</dbReference>
<feature type="active site" evidence="3">
    <location>
        <position position="306"/>
    </location>
</feature>
<name>A0A0C2SVW9_AMAMK</name>
<evidence type="ECO:0000256" key="2">
    <source>
        <dbReference type="ARBA" id="ARBA00022750"/>
    </source>
</evidence>
<feature type="signal peptide" evidence="7">
    <location>
        <begin position="1"/>
        <end position="19"/>
    </location>
</feature>
<dbReference type="InParanoid" id="A0A0C2SVW9"/>
<dbReference type="Proteomes" id="UP000054549">
    <property type="component" value="Unassembled WGS sequence"/>
</dbReference>
<keyword evidence="5" id="KW-0645">Protease</keyword>
<dbReference type="GO" id="GO:0004190">
    <property type="term" value="F:aspartic-type endopeptidase activity"/>
    <property type="evidence" value="ECO:0007669"/>
    <property type="project" value="UniProtKB-KW"/>
</dbReference>
<dbReference type="HOGENOM" id="CLU_037038_0_0_1"/>
<dbReference type="PANTHER" id="PTHR47966:SF74">
    <property type="entry name" value="AGR407CP"/>
    <property type="match status" value="1"/>
</dbReference>
<feature type="active site" evidence="3">
    <location>
        <position position="95"/>
    </location>
</feature>
<keyword evidence="7" id="KW-0732">Signal</keyword>
<sequence>MHPLLVAFLLVFLAVFAAASSRSVSQLHPRSNPIRVPIHVHSRGIPFKVNWNDTQLDTNTTSATAGLTPLAFTTDRQSYYTVISIGDIYFRVVLDTGSSDLWIMSTACQTNSCKSLPRYPLAYESPTFLSIANNATPYQVSYADGTAASGFVALETVQLANITVERQAFGMITKSNVTFTDRVSGIMGLGFPRLSSIPSSVNNSTPFFAYLAQQGLLDYPLFGVNLARNTSGSLTIGAIDSSVVTNASNIHWNDVVEFPPFSTEGNSSSYLQWSIPITGFGVGGVRLNPQPTYPAITKNLSYALFDIGTAGIYGPVADVSRLFSRMDGARLVDNNGQWVVPCDTTSTMSLFFGEHEYILQPTDYLIGPASGNPNLCLSWPRATLPSSDGIDWQIGSAFMATVYTIFSFGINTKEAPMIGLYALSNGTNTTETPEEIASFLSTESATIATTLPNYVIPNPTYTTPPYALNSSITALVGGIVTSGLATSTYSPILGQSIFNVTALPTISPSPTLMTLTTTDSGGQLTTSISTHAMPVVTLGVPPGWNGGHALHAPRFFMTAMPCLVFLWTLFNIMDFAGWFLHPLFI</sequence>
<dbReference type="AlphaFoldDB" id="A0A0C2SVW9"/>
<accession>A0A0C2SVW9</accession>
<evidence type="ECO:0000256" key="6">
    <source>
        <dbReference type="SAM" id="Phobius"/>
    </source>
</evidence>
<evidence type="ECO:0000256" key="1">
    <source>
        <dbReference type="ARBA" id="ARBA00007447"/>
    </source>
</evidence>
<feature type="disulfide bond" evidence="4">
    <location>
        <begin position="108"/>
        <end position="113"/>
    </location>
</feature>
<dbReference type="InterPro" id="IPR001461">
    <property type="entry name" value="Aspartic_peptidase_A1"/>
</dbReference>
<dbReference type="InterPro" id="IPR021109">
    <property type="entry name" value="Peptidase_aspartic_dom_sf"/>
</dbReference>
<dbReference type="InterPro" id="IPR034164">
    <property type="entry name" value="Pepsin-like_dom"/>
</dbReference>
<dbReference type="PROSITE" id="PS00141">
    <property type="entry name" value="ASP_PROTEASE"/>
    <property type="match status" value="1"/>
</dbReference>
<dbReference type="Gene3D" id="2.40.70.10">
    <property type="entry name" value="Acid Proteases"/>
    <property type="match status" value="2"/>
</dbReference>